<evidence type="ECO:0000256" key="4">
    <source>
        <dbReference type="ARBA" id="ARBA00022884"/>
    </source>
</evidence>
<feature type="region of interest" description="Disordered" evidence="7">
    <location>
        <begin position="194"/>
        <end position="242"/>
    </location>
</feature>
<evidence type="ECO:0000313" key="9">
    <source>
        <dbReference type="EMBL" id="CAG5133051.1"/>
    </source>
</evidence>
<dbReference type="SUPFAM" id="SSF54928">
    <property type="entry name" value="RNA-binding domain, RBD"/>
    <property type="match status" value="1"/>
</dbReference>
<gene>
    <name evidence="9" type="ORF">CUNI_LOCUS18609</name>
</gene>
<name>A0A8S4A3R4_9EUPU</name>
<dbReference type="SMART" id="SM00360">
    <property type="entry name" value="RRM"/>
    <property type="match status" value="1"/>
</dbReference>
<dbReference type="InterPro" id="IPR012677">
    <property type="entry name" value="Nucleotide-bd_a/b_plait_sf"/>
</dbReference>
<dbReference type="CDD" id="cd12680">
    <property type="entry name" value="RRM_THOC4"/>
    <property type="match status" value="1"/>
</dbReference>
<evidence type="ECO:0000256" key="5">
    <source>
        <dbReference type="ARBA" id="ARBA00023242"/>
    </source>
</evidence>
<feature type="compositionally biased region" description="Low complexity" evidence="7">
    <location>
        <begin position="16"/>
        <end position="28"/>
    </location>
</feature>
<dbReference type="Proteomes" id="UP000678393">
    <property type="component" value="Unassembled WGS sequence"/>
</dbReference>
<dbReference type="InterPro" id="IPR051229">
    <property type="entry name" value="ALYREF_mRNA_export"/>
</dbReference>
<feature type="compositionally biased region" description="Basic residues" evidence="7">
    <location>
        <begin position="225"/>
        <end position="235"/>
    </location>
</feature>
<evidence type="ECO:0000256" key="2">
    <source>
        <dbReference type="ARBA" id="ARBA00022448"/>
    </source>
</evidence>
<dbReference type="Pfam" id="PF00076">
    <property type="entry name" value="RRM_1"/>
    <property type="match status" value="1"/>
</dbReference>
<protein>
    <recommendedName>
        <fullName evidence="8">RRM domain-containing protein</fullName>
    </recommendedName>
</protein>
<feature type="compositionally biased region" description="Gly residues" evidence="7">
    <location>
        <begin position="29"/>
        <end position="57"/>
    </location>
</feature>
<dbReference type="FunFam" id="3.30.70.330:FF:000273">
    <property type="entry name" value="THO complex subunit 4"/>
    <property type="match status" value="1"/>
</dbReference>
<keyword evidence="2" id="KW-0813">Transport</keyword>
<proteinExistence type="predicted"/>
<dbReference type="PROSITE" id="PS50102">
    <property type="entry name" value="RRM"/>
    <property type="match status" value="1"/>
</dbReference>
<keyword evidence="3" id="KW-0509">mRNA transport</keyword>
<dbReference type="Gene3D" id="3.30.70.330">
    <property type="match status" value="1"/>
</dbReference>
<sequence length="259" mass="27089">MAANKLDMSLDDIIKQNRSSQRGRSSSRGGRGSFRGNRGRGAGGQNKRGGGTPGVFRGGVNRRRSGTGGTFNQRSREVPDVWQHDMYDGSSVPARRGGGGGGGLGGPSPGGSGKLLVSNLDFGVNDSDIQELFSEFGPLQKAAVHFDRSGRSLGTAEVIYQRRTDAVKALKQYNNVPLDGRPMNIQLVGAAPLGNTSSRLGTRGGGSNRPARGGGGGFRGGNRGGRGRGGRGRGREKKDISVEELDAQLDAYNAKMDTS</sequence>
<comment type="caution">
    <text evidence="9">The sequence shown here is derived from an EMBL/GenBank/DDBJ whole genome shotgun (WGS) entry which is preliminary data.</text>
</comment>
<dbReference type="PANTHER" id="PTHR19965">
    <property type="entry name" value="RNA AND EXPORT FACTOR BINDING PROTEIN"/>
    <property type="match status" value="1"/>
</dbReference>
<dbReference type="OrthoDB" id="1049195at2759"/>
<dbReference type="GO" id="GO:0006406">
    <property type="term" value="P:mRNA export from nucleus"/>
    <property type="evidence" value="ECO:0007669"/>
    <property type="project" value="TreeGrafter"/>
</dbReference>
<feature type="compositionally biased region" description="Gly residues" evidence="7">
    <location>
        <begin position="96"/>
        <end position="110"/>
    </location>
</feature>
<feature type="compositionally biased region" description="Gly residues" evidence="7">
    <location>
        <begin position="202"/>
        <end position="224"/>
    </location>
</feature>
<dbReference type="EMBL" id="CAJHNH020005890">
    <property type="protein sequence ID" value="CAG5133051.1"/>
    <property type="molecule type" value="Genomic_DNA"/>
</dbReference>
<dbReference type="InterPro" id="IPR000504">
    <property type="entry name" value="RRM_dom"/>
</dbReference>
<dbReference type="SMART" id="SM01218">
    <property type="entry name" value="FoP_duplication"/>
    <property type="match status" value="1"/>
</dbReference>
<comment type="subcellular location">
    <subcellularLocation>
        <location evidence="1">Nucleus</location>
    </subcellularLocation>
</comment>
<dbReference type="GO" id="GO:0003729">
    <property type="term" value="F:mRNA binding"/>
    <property type="evidence" value="ECO:0007669"/>
    <property type="project" value="TreeGrafter"/>
</dbReference>
<organism evidence="9 10">
    <name type="scientific">Candidula unifasciata</name>
    <dbReference type="NCBI Taxonomy" id="100452"/>
    <lineage>
        <taxon>Eukaryota</taxon>
        <taxon>Metazoa</taxon>
        <taxon>Spiralia</taxon>
        <taxon>Lophotrochozoa</taxon>
        <taxon>Mollusca</taxon>
        <taxon>Gastropoda</taxon>
        <taxon>Heterobranchia</taxon>
        <taxon>Euthyneura</taxon>
        <taxon>Panpulmonata</taxon>
        <taxon>Eupulmonata</taxon>
        <taxon>Stylommatophora</taxon>
        <taxon>Helicina</taxon>
        <taxon>Helicoidea</taxon>
        <taxon>Geomitridae</taxon>
        <taxon>Candidula</taxon>
    </lineage>
</organism>
<feature type="compositionally biased region" description="Basic and acidic residues" evidence="7">
    <location>
        <begin position="74"/>
        <end position="87"/>
    </location>
</feature>
<dbReference type="InterPro" id="IPR035979">
    <property type="entry name" value="RBD_domain_sf"/>
</dbReference>
<dbReference type="AlphaFoldDB" id="A0A8S4A3R4"/>
<keyword evidence="4 6" id="KW-0694">RNA-binding</keyword>
<reference evidence="9" key="1">
    <citation type="submission" date="2021-04" db="EMBL/GenBank/DDBJ databases">
        <authorList>
            <consortium name="Molecular Ecology Group"/>
        </authorList>
    </citation>
    <scope>NUCLEOTIDE SEQUENCE</scope>
</reference>
<feature type="domain" description="RRM" evidence="8">
    <location>
        <begin position="113"/>
        <end position="190"/>
    </location>
</feature>
<keyword evidence="10" id="KW-1185">Reference proteome</keyword>
<evidence type="ECO:0000256" key="7">
    <source>
        <dbReference type="SAM" id="MobiDB-lite"/>
    </source>
</evidence>
<feature type="region of interest" description="Disordered" evidence="7">
    <location>
        <begin position="1"/>
        <end position="110"/>
    </location>
</feature>
<evidence type="ECO:0000313" key="10">
    <source>
        <dbReference type="Proteomes" id="UP000678393"/>
    </source>
</evidence>
<evidence type="ECO:0000256" key="3">
    <source>
        <dbReference type="ARBA" id="ARBA00022816"/>
    </source>
</evidence>
<dbReference type="Pfam" id="PF13865">
    <property type="entry name" value="FoP_duplication"/>
    <property type="match status" value="1"/>
</dbReference>
<evidence type="ECO:0000256" key="6">
    <source>
        <dbReference type="PROSITE-ProRule" id="PRU00176"/>
    </source>
</evidence>
<dbReference type="GO" id="GO:0005634">
    <property type="term" value="C:nucleus"/>
    <property type="evidence" value="ECO:0007669"/>
    <property type="project" value="UniProtKB-SubCell"/>
</dbReference>
<dbReference type="PANTHER" id="PTHR19965:SF82">
    <property type="entry name" value="THO COMPLEX SUBUNIT 4"/>
    <property type="match status" value="1"/>
</dbReference>
<accession>A0A8S4A3R4</accession>
<evidence type="ECO:0000259" key="8">
    <source>
        <dbReference type="PROSITE" id="PS50102"/>
    </source>
</evidence>
<dbReference type="InterPro" id="IPR025715">
    <property type="entry name" value="FoP_C"/>
</dbReference>
<evidence type="ECO:0000256" key="1">
    <source>
        <dbReference type="ARBA" id="ARBA00004123"/>
    </source>
</evidence>
<keyword evidence="5" id="KW-0539">Nucleus</keyword>